<organism evidence="1 2">
    <name type="scientific">Nakaseomyces bracarensis</name>
    <dbReference type="NCBI Taxonomy" id="273131"/>
    <lineage>
        <taxon>Eukaryota</taxon>
        <taxon>Fungi</taxon>
        <taxon>Dikarya</taxon>
        <taxon>Ascomycota</taxon>
        <taxon>Saccharomycotina</taxon>
        <taxon>Saccharomycetes</taxon>
        <taxon>Saccharomycetales</taxon>
        <taxon>Saccharomycetaceae</taxon>
        <taxon>Nakaseomyces</taxon>
    </lineage>
</organism>
<dbReference type="Pfam" id="PF08203">
    <property type="entry name" value="RNA_polI_A14"/>
    <property type="match status" value="1"/>
</dbReference>
<comment type="caution">
    <text evidence="1">The sequence shown here is derived from an EMBL/GenBank/DDBJ whole genome shotgun (WGS) entry which is preliminary data.</text>
</comment>
<name>A0ABR4NT35_9SACH</name>
<dbReference type="Proteomes" id="UP001623330">
    <property type="component" value="Unassembled WGS sequence"/>
</dbReference>
<dbReference type="Gene3D" id="6.10.250.3390">
    <property type="match status" value="1"/>
</dbReference>
<reference evidence="1 2" key="1">
    <citation type="submission" date="2024-05" db="EMBL/GenBank/DDBJ databases">
        <title>Long read based assembly of the Candida bracarensis genome reveals expanded adhesin content.</title>
        <authorList>
            <person name="Marcet-Houben M."/>
            <person name="Ksiezopolska E."/>
            <person name="Gabaldon T."/>
        </authorList>
    </citation>
    <scope>NUCLEOTIDE SEQUENCE [LARGE SCALE GENOMIC DNA]</scope>
    <source>
        <strain evidence="1 2">CBM6</strain>
    </source>
</reference>
<dbReference type="EMBL" id="JBEVYD010000006">
    <property type="protein sequence ID" value="KAL3231624.1"/>
    <property type="molecule type" value="Genomic_DNA"/>
</dbReference>
<dbReference type="InterPro" id="IPR013239">
    <property type="entry name" value="RNA_polI_Rpa14"/>
</dbReference>
<keyword evidence="2" id="KW-1185">Reference proteome</keyword>
<protein>
    <submittedName>
        <fullName evidence="1">Uncharacterized protein</fullName>
    </submittedName>
</protein>
<evidence type="ECO:0000313" key="2">
    <source>
        <dbReference type="Proteomes" id="UP001623330"/>
    </source>
</evidence>
<evidence type="ECO:0000313" key="1">
    <source>
        <dbReference type="EMBL" id="KAL3231624.1"/>
    </source>
</evidence>
<accession>A0ABR4NT35</accession>
<proteinExistence type="predicted"/>
<gene>
    <name evidence="1" type="ORF">RNJ44_00159</name>
</gene>
<sequence>MLAAPVVLKQRGVAEHVDAEEVLGFLDRFVSNRDVPVTDTSIATTTTTTATASTNTGLALLRRVQRDFKGLPPQE</sequence>